<dbReference type="InterPro" id="IPR004175">
    <property type="entry name" value="RNA_CPDase"/>
</dbReference>
<dbReference type="GO" id="GO:0008664">
    <property type="term" value="F:RNA 2',3'-cyclic 3'-phosphodiesterase activity"/>
    <property type="evidence" value="ECO:0007669"/>
    <property type="project" value="UniProtKB-EC"/>
</dbReference>
<evidence type="ECO:0000313" key="5">
    <source>
        <dbReference type="Proteomes" id="UP000068447"/>
    </source>
</evidence>
<dbReference type="EMBL" id="CP013650">
    <property type="protein sequence ID" value="ALS97303.1"/>
    <property type="molecule type" value="Genomic_DNA"/>
</dbReference>
<comment type="catalytic activity">
    <reaction evidence="2">
        <text>a 3'-end 2',3'-cyclophospho-ribonucleotide-RNA + H2O = a 3'-end 2'-phospho-ribonucleotide-RNA + H(+)</text>
        <dbReference type="Rhea" id="RHEA:11828"/>
        <dbReference type="Rhea" id="RHEA-COMP:10464"/>
        <dbReference type="Rhea" id="RHEA-COMP:17353"/>
        <dbReference type="ChEBI" id="CHEBI:15377"/>
        <dbReference type="ChEBI" id="CHEBI:15378"/>
        <dbReference type="ChEBI" id="CHEBI:83064"/>
        <dbReference type="ChEBI" id="CHEBI:173113"/>
        <dbReference type="EC" id="3.1.4.58"/>
    </reaction>
</comment>
<gene>
    <name evidence="4" type="ORF">AT746_02790</name>
</gene>
<dbReference type="AlphaFoldDB" id="A0A0U2ZDV5"/>
<evidence type="ECO:0000256" key="1">
    <source>
        <dbReference type="ARBA" id="ARBA00022801"/>
    </source>
</evidence>
<name>A0A0U2ZDV5_9ALTE</name>
<dbReference type="STRING" id="1526571.AT746_02790"/>
<evidence type="ECO:0000256" key="2">
    <source>
        <dbReference type="HAMAP-Rule" id="MF_01940"/>
    </source>
</evidence>
<evidence type="ECO:0000313" key="4">
    <source>
        <dbReference type="EMBL" id="ALS97303.1"/>
    </source>
</evidence>
<comment type="similarity">
    <text evidence="2">Belongs to the 2H phosphoesterase superfamily. ThpR family.</text>
</comment>
<dbReference type="PANTHER" id="PTHR35561">
    <property type="entry name" value="RNA 2',3'-CYCLIC PHOSPHODIESTERASE"/>
    <property type="match status" value="1"/>
</dbReference>
<protein>
    <recommendedName>
        <fullName evidence="2">RNA 2',3'-cyclic phosphodiesterase</fullName>
        <shortName evidence="2">RNA 2',3'-CPDase</shortName>
        <ecNumber evidence="2">3.1.4.58</ecNumber>
    </recommendedName>
</protein>
<reference evidence="4 5" key="1">
    <citation type="submission" date="2015-12" db="EMBL/GenBank/DDBJ databases">
        <title>Complete genome of Lacimicrobium alkaliphilum KCTC 32984.</title>
        <authorList>
            <person name="Kim S.-G."/>
            <person name="Lee Y.-J."/>
        </authorList>
    </citation>
    <scope>NUCLEOTIDE SEQUENCE [LARGE SCALE GENOMIC DNA]</scope>
    <source>
        <strain evidence="4 5">YelD216</strain>
    </source>
</reference>
<accession>A0A0U2ZDV5</accession>
<dbReference type="SUPFAM" id="SSF55144">
    <property type="entry name" value="LigT-like"/>
    <property type="match status" value="1"/>
</dbReference>
<dbReference type="NCBIfam" id="TIGR02258">
    <property type="entry name" value="2_5_ligase"/>
    <property type="match status" value="1"/>
</dbReference>
<keyword evidence="5" id="KW-1185">Reference proteome</keyword>
<dbReference type="InterPro" id="IPR009097">
    <property type="entry name" value="Cyclic_Pdiesterase"/>
</dbReference>
<feature type="active site" description="Proton acceptor" evidence="2">
    <location>
        <position position="148"/>
    </location>
</feature>
<organism evidence="4 5">
    <name type="scientific">Lacimicrobium alkaliphilum</name>
    <dbReference type="NCBI Taxonomy" id="1526571"/>
    <lineage>
        <taxon>Bacteria</taxon>
        <taxon>Pseudomonadati</taxon>
        <taxon>Pseudomonadota</taxon>
        <taxon>Gammaproteobacteria</taxon>
        <taxon>Alteromonadales</taxon>
        <taxon>Alteromonadaceae</taxon>
        <taxon>Lacimicrobium</taxon>
    </lineage>
</organism>
<feature type="active site" description="Proton donor" evidence="2">
    <location>
        <position position="66"/>
    </location>
</feature>
<dbReference type="HAMAP" id="MF_01940">
    <property type="entry name" value="RNA_CPDase"/>
    <property type="match status" value="1"/>
</dbReference>
<dbReference type="PANTHER" id="PTHR35561:SF1">
    <property type="entry name" value="RNA 2',3'-CYCLIC PHOSPHODIESTERASE"/>
    <property type="match status" value="1"/>
</dbReference>
<sequence length="213" mass="23912">MFVHTYIKYLKHSKPYTKIDFSASAYSIMRLFFGLELTPSVKLSIEKWREINLPPLAGPVPAANFHITLAFLGTVPVHQQEALLAQADRLTNQAFNLTIDQMGYWPRPRTLWIGPSVVPVALNNLAGNLSAIAGRLGLPGENRDYVPHISLYRKQASNPPVCLMQPDISASFEQFCLFESRPGRQGVQYHVLARWPLDSGLSIREKLARGKLD</sequence>
<proteinExistence type="inferred from homology"/>
<dbReference type="Pfam" id="PF02834">
    <property type="entry name" value="LigT_PEase"/>
    <property type="match status" value="1"/>
</dbReference>
<dbReference type="Proteomes" id="UP000068447">
    <property type="component" value="Chromosome"/>
</dbReference>
<evidence type="ECO:0000259" key="3">
    <source>
        <dbReference type="Pfam" id="PF02834"/>
    </source>
</evidence>
<feature type="short sequence motif" description="HXTX 1" evidence="2">
    <location>
        <begin position="66"/>
        <end position="69"/>
    </location>
</feature>
<comment type="function">
    <text evidence="2">Hydrolyzes RNA 2',3'-cyclic phosphodiester to an RNA 2'-phosphomonoester.</text>
</comment>
<keyword evidence="1 2" id="KW-0378">Hydrolase</keyword>
<dbReference type="KEGG" id="lal:AT746_02790"/>
<dbReference type="Gene3D" id="3.90.1140.10">
    <property type="entry name" value="Cyclic phosphodiesterase"/>
    <property type="match status" value="1"/>
</dbReference>
<feature type="domain" description="Phosphoesterase HXTX" evidence="3">
    <location>
        <begin position="59"/>
        <end position="112"/>
    </location>
</feature>
<comment type="caution">
    <text evidence="2">Lacks conserved residue(s) required for the propagation of feature annotation.</text>
</comment>
<dbReference type="GO" id="GO:0004113">
    <property type="term" value="F:2',3'-cyclic-nucleotide 3'-phosphodiesterase activity"/>
    <property type="evidence" value="ECO:0007669"/>
    <property type="project" value="InterPro"/>
</dbReference>
<dbReference type="InterPro" id="IPR014051">
    <property type="entry name" value="Phosphoesterase_HXTX"/>
</dbReference>
<dbReference type="EC" id="3.1.4.58" evidence="2"/>